<dbReference type="InterPro" id="IPR027417">
    <property type="entry name" value="P-loop_NTPase"/>
</dbReference>
<protein>
    <submittedName>
        <fullName evidence="1">Cytidylate kinase-like family protein</fullName>
    </submittedName>
</protein>
<evidence type="ECO:0000313" key="2">
    <source>
        <dbReference type="Proteomes" id="UP001198962"/>
    </source>
</evidence>
<dbReference type="GO" id="GO:0016301">
    <property type="term" value="F:kinase activity"/>
    <property type="evidence" value="ECO:0007669"/>
    <property type="project" value="UniProtKB-KW"/>
</dbReference>
<dbReference type="EMBL" id="JAJEPU010000008">
    <property type="protein sequence ID" value="MCC2164069.1"/>
    <property type="molecule type" value="Genomic_DNA"/>
</dbReference>
<dbReference type="RefSeq" id="WP_308450800.1">
    <property type="nucleotide sequence ID" value="NZ_JAJEPU010000008.1"/>
</dbReference>
<accession>A0AAE3ALP8</accession>
<gene>
    <name evidence="1" type="ORF">LKD32_04070</name>
</gene>
<dbReference type="Gene3D" id="3.40.50.300">
    <property type="entry name" value="P-loop containing nucleotide triphosphate hydrolases"/>
    <property type="match status" value="1"/>
</dbReference>
<comment type="caution">
    <text evidence="1">The sequence shown here is derived from an EMBL/GenBank/DDBJ whole genome shotgun (WGS) entry which is preliminary data.</text>
</comment>
<dbReference type="SUPFAM" id="SSF52540">
    <property type="entry name" value="P-loop containing nucleoside triphosphate hydrolases"/>
    <property type="match status" value="1"/>
</dbReference>
<evidence type="ECO:0000313" key="1">
    <source>
        <dbReference type="EMBL" id="MCC2164069.1"/>
    </source>
</evidence>
<dbReference type="AlphaFoldDB" id="A0AAE3ALP8"/>
<dbReference type="Pfam" id="PF13189">
    <property type="entry name" value="Cytidylate_kin2"/>
    <property type="match status" value="1"/>
</dbReference>
<keyword evidence="1" id="KW-0808">Transferase</keyword>
<proteinExistence type="predicted"/>
<organism evidence="1 2">
    <name type="scientific">Brotaphodocola catenula</name>
    <dbReference type="NCBI Taxonomy" id="2885361"/>
    <lineage>
        <taxon>Bacteria</taxon>
        <taxon>Bacillati</taxon>
        <taxon>Bacillota</taxon>
        <taxon>Clostridia</taxon>
        <taxon>Lachnospirales</taxon>
        <taxon>Lachnospiraceae</taxon>
        <taxon>Brotaphodocola</taxon>
    </lineage>
</organism>
<reference evidence="1" key="1">
    <citation type="submission" date="2021-10" db="EMBL/GenBank/DDBJ databases">
        <title>Anaerobic single-cell dispensing facilitates the cultivation of human gut bacteria.</title>
        <authorList>
            <person name="Afrizal A."/>
        </authorList>
    </citation>
    <scope>NUCLEOTIDE SEQUENCE</scope>
    <source>
        <strain evidence="1">CLA-AA-H274</strain>
    </source>
</reference>
<dbReference type="Proteomes" id="UP001198962">
    <property type="component" value="Unassembled WGS sequence"/>
</dbReference>
<name>A0AAE3ALP8_9FIRM</name>
<keyword evidence="2" id="KW-1185">Reference proteome</keyword>
<sequence>MGKNRVITIGRQLGSGGSYIGREVARRLGIECYDKRLIELACKYGNVDLERMKDAEEKRANPFLFSVPREVQNDRTGHGGSINDMVFNLQSAVIRQLAERESCIIVGRCADYVLREQENMRSVFIFSNLGSRIERVSEKRRVLRDQALNLIRKEDKTRRNYYECYAGKRWGSTESYDVSLNSGRLGLNGCVEMICALYNQMEMK</sequence>
<keyword evidence="1" id="KW-0418">Kinase</keyword>